<feature type="repeat" description="WD" evidence="3">
    <location>
        <begin position="91"/>
        <end position="132"/>
    </location>
</feature>
<dbReference type="InterPro" id="IPR001680">
    <property type="entry name" value="WD40_rpt"/>
</dbReference>
<dbReference type="InterPro" id="IPR036322">
    <property type="entry name" value="WD40_repeat_dom_sf"/>
</dbReference>
<gene>
    <name evidence="4" type="ORF">RDB_LOCUS45444</name>
</gene>
<dbReference type="InterPro" id="IPR015943">
    <property type="entry name" value="WD40/YVTN_repeat-like_dom_sf"/>
</dbReference>
<name>A0A8H3GLF6_9AGAM</name>
<dbReference type="Pfam" id="PF00400">
    <property type="entry name" value="WD40"/>
    <property type="match status" value="3"/>
</dbReference>
<feature type="repeat" description="WD" evidence="3">
    <location>
        <begin position="5"/>
        <end position="46"/>
    </location>
</feature>
<keyword evidence="1 3" id="KW-0853">WD repeat</keyword>
<dbReference type="PROSITE" id="PS50082">
    <property type="entry name" value="WD_REPEATS_2"/>
    <property type="match status" value="3"/>
</dbReference>
<evidence type="ECO:0000256" key="1">
    <source>
        <dbReference type="ARBA" id="ARBA00022574"/>
    </source>
</evidence>
<dbReference type="Gene3D" id="2.130.10.10">
    <property type="entry name" value="YVTN repeat-like/Quinoprotein amine dehydrogenase"/>
    <property type="match status" value="1"/>
</dbReference>
<dbReference type="PROSITE" id="PS00678">
    <property type="entry name" value="WD_REPEATS_1"/>
    <property type="match status" value="1"/>
</dbReference>
<dbReference type="PANTHER" id="PTHR22847">
    <property type="entry name" value="WD40 REPEAT PROTEIN"/>
    <property type="match status" value="1"/>
</dbReference>
<sequence length="205" mass="22985">MFGFLNGHTDDVNSVSYSPNGALIASGSDDGTIIVWDAYTGAQVLGPLVGHSLWVRSVNFSPDSTRLVSGSSDKTIRIWDVRTREMVFNLPHGHKDSIKSVAYSPDGARILSLCDDGSIRIHDARSAEERALSCSTNEYADWTMRKDGWVVDDQSRLLVWVPGDLRRALMWSRTQVMIASYGYVRLKFDKSRMEESWAQSYMSHS</sequence>
<dbReference type="Proteomes" id="UP000663850">
    <property type="component" value="Unassembled WGS sequence"/>
</dbReference>
<dbReference type="SUPFAM" id="SSF50978">
    <property type="entry name" value="WD40 repeat-like"/>
    <property type="match status" value="1"/>
</dbReference>
<evidence type="ECO:0008006" key="6">
    <source>
        <dbReference type="Google" id="ProtNLM"/>
    </source>
</evidence>
<dbReference type="GO" id="GO:0005634">
    <property type="term" value="C:nucleus"/>
    <property type="evidence" value="ECO:0007669"/>
    <property type="project" value="TreeGrafter"/>
</dbReference>
<dbReference type="InterPro" id="IPR019775">
    <property type="entry name" value="WD40_repeat_CS"/>
</dbReference>
<dbReference type="GO" id="GO:1990234">
    <property type="term" value="C:transferase complex"/>
    <property type="evidence" value="ECO:0007669"/>
    <property type="project" value="UniProtKB-ARBA"/>
</dbReference>
<protein>
    <recommendedName>
        <fullName evidence="6">Vegetative incompatibility protein HET-E-1 [Podospora anserina]</fullName>
    </recommendedName>
</protein>
<dbReference type="AlphaFoldDB" id="A0A8H3GLF6"/>
<dbReference type="PRINTS" id="PR00320">
    <property type="entry name" value="GPROTEINBRPT"/>
</dbReference>
<comment type="caution">
    <text evidence="4">The sequence shown here is derived from an EMBL/GenBank/DDBJ whole genome shotgun (WGS) entry which is preliminary data.</text>
</comment>
<evidence type="ECO:0000256" key="3">
    <source>
        <dbReference type="PROSITE-ProRule" id="PRU00221"/>
    </source>
</evidence>
<proteinExistence type="predicted"/>
<evidence type="ECO:0000313" key="4">
    <source>
        <dbReference type="EMBL" id="CAE6455777.1"/>
    </source>
</evidence>
<dbReference type="SMART" id="SM00320">
    <property type="entry name" value="WD40"/>
    <property type="match status" value="3"/>
</dbReference>
<accession>A0A8H3GLF6</accession>
<dbReference type="PROSITE" id="PS50294">
    <property type="entry name" value="WD_REPEATS_REGION"/>
    <property type="match status" value="3"/>
</dbReference>
<dbReference type="PANTHER" id="PTHR22847:SF637">
    <property type="entry name" value="WD REPEAT DOMAIN 5B"/>
    <property type="match status" value="1"/>
</dbReference>
<organism evidence="4 5">
    <name type="scientific">Rhizoctonia solani</name>
    <dbReference type="NCBI Taxonomy" id="456999"/>
    <lineage>
        <taxon>Eukaryota</taxon>
        <taxon>Fungi</taxon>
        <taxon>Dikarya</taxon>
        <taxon>Basidiomycota</taxon>
        <taxon>Agaricomycotina</taxon>
        <taxon>Agaricomycetes</taxon>
        <taxon>Cantharellales</taxon>
        <taxon>Ceratobasidiaceae</taxon>
        <taxon>Rhizoctonia</taxon>
    </lineage>
</organism>
<evidence type="ECO:0000256" key="2">
    <source>
        <dbReference type="ARBA" id="ARBA00022737"/>
    </source>
</evidence>
<dbReference type="InterPro" id="IPR020472">
    <property type="entry name" value="WD40_PAC1"/>
</dbReference>
<feature type="repeat" description="WD" evidence="3">
    <location>
        <begin position="48"/>
        <end position="89"/>
    </location>
</feature>
<reference evidence="4" key="1">
    <citation type="submission" date="2021-01" db="EMBL/GenBank/DDBJ databases">
        <authorList>
            <person name="Kaushik A."/>
        </authorList>
    </citation>
    <scope>NUCLEOTIDE SEQUENCE</scope>
    <source>
        <strain evidence="4">Type strain: AG8-Rh-89/</strain>
    </source>
</reference>
<dbReference type="EMBL" id="CAJMWZ010002440">
    <property type="protein sequence ID" value="CAE6455777.1"/>
    <property type="molecule type" value="Genomic_DNA"/>
</dbReference>
<evidence type="ECO:0000313" key="5">
    <source>
        <dbReference type="Proteomes" id="UP000663850"/>
    </source>
</evidence>
<keyword evidence="2" id="KW-0677">Repeat</keyword>